<feature type="domain" description="Chorismate mutase" evidence="5">
    <location>
        <begin position="1"/>
        <end position="105"/>
    </location>
</feature>
<dbReference type="Pfam" id="PF01817">
    <property type="entry name" value="CM_2"/>
    <property type="match status" value="1"/>
</dbReference>
<dbReference type="EC" id="5.4.99.5" evidence="2"/>
<dbReference type="KEGG" id="ppi:YSA_04196"/>
<dbReference type="PANTHER" id="PTHR38041:SF2">
    <property type="entry name" value="SECRETED CHORISMATE MUTASE"/>
    <property type="match status" value="1"/>
</dbReference>
<dbReference type="InterPro" id="IPR036979">
    <property type="entry name" value="CM_dom_sf"/>
</dbReference>
<evidence type="ECO:0000313" key="7">
    <source>
        <dbReference type="Proteomes" id="UP000005268"/>
    </source>
</evidence>
<comment type="pathway">
    <text evidence="1">Metabolic intermediate biosynthesis; prephenate biosynthesis; prephenate from chorismate: step 1/1.</text>
</comment>
<evidence type="ECO:0000256" key="3">
    <source>
        <dbReference type="ARBA" id="ARBA00022729"/>
    </source>
</evidence>
<dbReference type="InterPro" id="IPR036263">
    <property type="entry name" value="Chorismate_II_sf"/>
</dbReference>
<proteinExistence type="predicted"/>
<reference evidence="6 7" key="1">
    <citation type="journal article" date="2012" name="J. Bacteriol.">
        <title>Complete Genome Sequence of the Naphthalene-Degrading Pseudomonas putida Strain ND6.</title>
        <authorList>
            <person name="Li S."/>
            <person name="Zhao H."/>
            <person name="Li Y."/>
            <person name="Niu S."/>
            <person name="Cai B."/>
        </authorList>
    </citation>
    <scope>NUCLEOTIDE SEQUENCE [LARGE SCALE GENOMIC DNA]</scope>
    <source>
        <strain evidence="6 7">ND6</strain>
    </source>
</reference>
<dbReference type="PROSITE" id="PS51168">
    <property type="entry name" value="CHORISMATE_MUT_2"/>
    <property type="match status" value="1"/>
</dbReference>
<keyword evidence="4" id="KW-0413">Isomerase</keyword>
<dbReference type="InterPro" id="IPR008240">
    <property type="entry name" value="Chorismate_mutase_periplasmic"/>
</dbReference>
<dbReference type="PANTHER" id="PTHR38041">
    <property type="entry name" value="CHORISMATE MUTASE"/>
    <property type="match status" value="1"/>
</dbReference>
<dbReference type="InterPro" id="IPR002701">
    <property type="entry name" value="CM_II_prokaryot"/>
</dbReference>
<dbReference type="AlphaFoldDB" id="I3UU69"/>
<dbReference type="SUPFAM" id="SSF48600">
    <property type="entry name" value="Chorismate mutase II"/>
    <property type="match status" value="1"/>
</dbReference>
<dbReference type="GO" id="GO:0046417">
    <property type="term" value="P:chorismate metabolic process"/>
    <property type="evidence" value="ECO:0007669"/>
    <property type="project" value="InterPro"/>
</dbReference>
<dbReference type="UniPathway" id="UPA00120">
    <property type="reaction ID" value="UER00203"/>
</dbReference>
<keyword evidence="3" id="KW-0732">Signal</keyword>
<evidence type="ECO:0000256" key="4">
    <source>
        <dbReference type="ARBA" id="ARBA00023235"/>
    </source>
</evidence>
<dbReference type="PATRIC" id="fig|231023.4.peg.2026"/>
<dbReference type="SMART" id="SM00830">
    <property type="entry name" value="CM_2"/>
    <property type="match status" value="1"/>
</dbReference>
<dbReference type="Gene3D" id="1.20.59.10">
    <property type="entry name" value="Chorismate mutase"/>
    <property type="match status" value="1"/>
</dbReference>
<dbReference type="Proteomes" id="UP000005268">
    <property type="component" value="Chromosome"/>
</dbReference>
<gene>
    <name evidence="6" type="ORF">YSA_04196</name>
</gene>
<name>I3UU69_PSEPU</name>
<organism evidence="6 7">
    <name type="scientific">Pseudomonas putida ND6</name>
    <dbReference type="NCBI Taxonomy" id="231023"/>
    <lineage>
        <taxon>Bacteria</taxon>
        <taxon>Pseudomonadati</taxon>
        <taxon>Pseudomonadota</taxon>
        <taxon>Gammaproteobacteria</taxon>
        <taxon>Pseudomonadales</taxon>
        <taxon>Pseudomonadaceae</taxon>
        <taxon>Pseudomonas</taxon>
    </lineage>
</organism>
<evidence type="ECO:0000256" key="1">
    <source>
        <dbReference type="ARBA" id="ARBA00004817"/>
    </source>
</evidence>
<dbReference type="HOGENOM" id="CLU_090313_2_1_6"/>
<dbReference type="NCBIfam" id="TIGR01806">
    <property type="entry name" value="CM_mono2"/>
    <property type="match status" value="1"/>
</dbReference>
<protein>
    <recommendedName>
        <fullName evidence="2">chorismate mutase</fullName>
        <ecNumber evidence="2">5.4.99.5</ecNumber>
    </recommendedName>
</protein>
<dbReference type="PROSITE" id="PS51257">
    <property type="entry name" value="PROKAR_LIPOPROTEIN"/>
    <property type="match status" value="1"/>
</dbReference>
<evidence type="ECO:0000313" key="6">
    <source>
        <dbReference type="EMBL" id="AFK69040.1"/>
    </source>
</evidence>
<evidence type="ECO:0000256" key="2">
    <source>
        <dbReference type="ARBA" id="ARBA00012404"/>
    </source>
</evidence>
<dbReference type="EMBL" id="CP003588">
    <property type="protein sequence ID" value="AFK69040.1"/>
    <property type="molecule type" value="Genomic_DNA"/>
</dbReference>
<accession>I3UU69</accession>
<dbReference type="GO" id="GO:0009697">
    <property type="term" value="P:salicylic acid biosynthetic process"/>
    <property type="evidence" value="ECO:0007669"/>
    <property type="project" value="TreeGrafter"/>
</dbReference>
<dbReference type="GO" id="GO:0004106">
    <property type="term" value="F:chorismate mutase activity"/>
    <property type="evidence" value="ECO:0007669"/>
    <property type="project" value="UniProtKB-EC"/>
</dbReference>
<evidence type="ECO:0000259" key="5">
    <source>
        <dbReference type="PROSITE" id="PS51168"/>
    </source>
</evidence>
<dbReference type="InterPro" id="IPR051331">
    <property type="entry name" value="Chorismate_mutase-related"/>
</dbReference>
<sequence>MENTMRLAITSLCLPFALIGCIAPEASQPEFNPLLSNIEYRLDLASSVALHKWEHNLAVAAPEREREVLALVRQQAADHDLSPERAAAFFSDQIEANKLMQYTLLDRWVTLEQRPSAAVLDLVDQLRPRLDKLQATLLFELGRFDRHPPKDCARKLANALHARTNDPIRHLVLVRATAQLCPKH</sequence>